<keyword evidence="5" id="KW-1185">Reference proteome</keyword>
<dbReference type="SMART" id="SM00479">
    <property type="entry name" value="EXOIII"/>
    <property type="match status" value="1"/>
</dbReference>
<reference evidence="5" key="1">
    <citation type="journal article" date="2019" name="Int. J. Syst. Evol. Microbiol.">
        <title>The Global Catalogue of Microorganisms (GCM) 10K type strain sequencing project: providing services to taxonomists for standard genome sequencing and annotation.</title>
        <authorList>
            <consortium name="The Broad Institute Genomics Platform"/>
            <consortium name="The Broad Institute Genome Sequencing Center for Infectious Disease"/>
            <person name="Wu L."/>
            <person name="Ma J."/>
        </authorList>
    </citation>
    <scope>NUCLEOTIDE SEQUENCE [LARGE SCALE GENOMIC DNA]</scope>
    <source>
        <strain evidence="5">NBRC 104970</strain>
    </source>
</reference>
<dbReference type="Gene3D" id="3.30.420.10">
    <property type="entry name" value="Ribonuclease H-like superfamily/Ribonuclease H"/>
    <property type="match status" value="1"/>
</dbReference>
<evidence type="ECO:0000256" key="1">
    <source>
        <dbReference type="ARBA" id="ARBA00012417"/>
    </source>
</evidence>
<dbReference type="Pfam" id="PF00929">
    <property type="entry name" value="RNase_T"/>
    <property type="match status" value="1"/>
</dbReference>
<dbReference type="PANTHER" id="PTHR30231">
    <property type="entry name" value="DNA POLYMERASE III SUBUNIT EPSILON"/>
    <property type="match status" value="1"/>
</dbReference>
<feature type="domain" description="GIY-YIG" evidence="3">
    <location>
        <begin position="204"/>
        <end position="279"/>
    </location>
</feature>
<dbReference type="EC" id="2.7.7.7" evidence="1"/>
<protein>
    <recommendedName>
        <fullName evidence="1">DNA-directed DNA polymerase</fullName>
        <ecNumber evidence="1">2.7.7.7</ecNumber>
    </recommendedName>
</protein>
<dbReference type="CDD" id="cd06127">
    <property type="entry name" value="DEDDh"/>
    <property type="match status" value="1"/>
</dbReference>
<dbReference type="InterPro" id="IPR036397">
    <property type="entry name" value="RNaseH_sf"/>
</dbReference>
<evidence type="ECO:0000256" key="2">
    <source>
        <dbReference type="ARBA" id="ARBA00049244"/>
    </source>
</evidence>
<dbReference type="InterPro" id="IPR013520">
    <property type="entry name" value="Ribonucl_H"/>
</dbReference>
<comment type="caution">
    <text evidence="4">The sequence shown here is derived from an EMBL/GenBank/DDBJ whole genome shotgun (WGS) entry which is preliminary data.</text>
</comment>
<sequence length="476" mass="52857">MEGWRYPEPMVLVDLETTGANPLRDRVTEIGLIEIDADGLRRWSTLVDPGVPIPEFIQRLTGIDDAMVAGAPRFAEVADEVAQRLRGRLFVAHNARFDYGFLKNEFKRLGLPFHATVLCTVKLSRRLYPQHFKHNLDSLVERHGLSVEGERHRALTDAELLWQFLGAATRDHPTAEVEAAIAELTRQPALPPGLDPAALDDLPELPGAYVFRGEDATPLYVGRNANLRKGVLAHFGARAKSLPWLAAIRGLEWHEAPGDLGARLLELRLLKNLAPLHNARGKPARELCAWQLVEHDGLLVPERVDVARLDFTRTERDRVFGPFRSRRDANKLLDKLAEPFRLCRRVLGLEPAPKSGQPGCADCGGRCKGVCVGRESAAQHNARLLSALARSAFAPWPFPGPIGLPEGPEWASRLHVIDRWVYLGTVADPAELPALLQTPRPAFDIDFYQLLQQELRQRGEQVVVLATSTSTSTSKS</sequence>
<dbReference type="RefSeq" id="WP_018749686.1">
    <property type="nucleotide sequence ID" value="NZ_BSOZ01000043.1"/>
</dbReference>
<proteinExistence type="predicted"/>
<dbReference type="InterPro" id="IPR012337">
    <property type="entry name" value="RNaseH-like_sf"/>
</dbReference>
<comment type="catalytic activity">
    <reaction evidence="2">
        <text>DNA(n) + a 2'-deoxyribonucleoside 5'-triphosphate = DNA(n+1) + diphosphate</text>
        <dbReference type="Rhea" id="RHEA:22508"/>
        <dbReference type="Rhea" id="RHEA-COMP:17339"/>
        <dbReference type="Rhea" id="RHEA-COMP:17340"/>
        <dbReference type="ChEBI" id="CHEBI:33019"/>
        <dbReference type="ChEBI" id="CHEBI:61560"/>
        <dbReference type="ChEBI" id="CHEBI:173112"/>
        <dbReference type="EC" id="2.7.7.7"/>
    </reaction>
</comment>
<dbReference type="InterPro" id="IPR035901">
    <property type="entry name" value="GIY-YIG_endonuc_sf"/>
</dbReference>
<dbReference type="EMBL" id="BSOZ01000043">
    <property type="protein sequence ID" value="GLS05347.1"/>
    <property type="molecule type" value="Genomic_DNA"/>
</dbReference>
<evidence type="ECO:0000313" key="5">
    <source>
        <dbReference type="Proteomes" id="UP001156836"/>
    </source>
</evidence>
<dbReference type="Proteomes" id="UP001156836">
    <property type="component" value="Unassembled WGS sequence"/>
</dbReference>
<dbReference type="Gene3D" id="3.40.1440.10">
    <property type="entry name" value="GIY-YIG endonuclease"/>
    <property type="match status" value="1"/>
</dbReference>
<dbReference type="NCBIfam" id="TIGR00573">
    <property type="entry name" value="dnaq"/>
    <property type="match status" value="1"/>
</dbReference>
<dbReference type="InterPro" id="IPR000305">
    <property type="entry name" value="GIY-YIG_endonuc"/>
</dbReference>
<dbReference type="InterPro" id="IPR006054">
    <property type="entry name" value="DnaQ"/>
</dbReference>
<gene>
    <name evidence="4" type="ORF">GCM10007860_24980</name>
</gene>
<evidence type="ECO:0000313" key="4">
    <source>
        <dbReference type="EMBL" id="GLS05347.1"/>
    </source>
</evidence>
<evidence type="ECO:0000259" key="3">
    <source>
        <dbReference type="PROSITE" id="PS50164"/>
    </source>
</evidence>
<dbReference type="PANTHER" id="PTHR30231:SF37">
    <property type="entry name" value="EXODEOXYRIBONUCLEASE 10"/>
    <property type="match status" value="1"/>
</dbReference>
<name>A0ABQ6BYN7_9NEIS</name>
<dbReference type="PROSITE" id="PS50164">
    <property type="entry name" value="GIY_YIG"/>
    <property type="match status" value="1"/>
</dbReference>
<accession>A0ABQ6BYN7</accession>
<dbReference type="SUPFAM" id="SSF53098">
    <property type="entry name" value="Ribonuclease H-like"/>
    <property type="match status" value="1"/>
</dbReference>
<organism evidence="4 5">
    <name type="scientific">Chitiniphilus shinanonensis</name>
    <dbReference type="NCBI Taxonomy" id="553088"/>
    <lineage>
        <taxon>Bacteria</taxon>
        <taxon>Pseudomonadati</taxon>
        <taxon>Pseudomonadota</taxon>
        <taxon>Betaproteobacteria</taxon>
        <taxon>Neisseriales</taxon>
        <taxon>Chitinibacteraceae</taxon>
        <taxon>Chitiniphilus</taxon>
    </lineage>
</organism>